<dbReference type="EMBL" id="LXWN01000002">
    <property type="protein sequence ID" value="PTL87418.1"/>
    <property type="molecule type" value="Genomic_DNA"/>
</dbReference>
<dbReference type="GeneID" id="24816059"/>
<feature type="domain" description="4'-phosphopantetheinyl transferase" evidence="8">
    <location>
        <begin position="10"/>
        <end position="114"/>
    </location>
</feature>
<dbReference type="KEGG" id="nbv:T478_0160"/>
<keyword evidence="3" id="KW-0479">Metal-binding</keyword>
<dbReference type="SUPFAM" id="SSF56214">
    <property type="entry name" value="4'-phosphopantetheinyl transferase"/>
    <property type="match status" value="1"/>
</dbReference>
<evidence type="ECO:0000256" key="1">
    <source>
        <dbReference type="ARBA" id="ARBA00022516"/>
    </source>
</evidence>
<dbReference type="Pfam" id="PF01648">
    <property type="entry name" value="ACPS"/>
    <property type="match status" value="1"/>
</dbReference>
<evidence type="ECO:0000313" key="10">
    <source>
        <dbReference type="EMBL" id="PTL87418.1"/>
    </source>
</evidence>
<evidence type="ECO:0000313" key="9">
    <source>
        <dbReference type="EMBL" id="AJA92527.1"/>
    </source>
</evidence>
<evidence type="ECO:0000313" key="11">
    <source>
        <dbReference type="Proteomes" id="UP000030944"/>
    </source>
</evidence>
<name>A0A0A7V0G8_9ARCH</name>
<dbReference type="AlphaFoldDB" id="A0A0A7V0G8"/>
<reference evidence="10 12" key="4">
    <citation type="submission" date="2018-04" db="EMBL/GenBank/DDBJ databases">
        <title>Transcriptomics of ammonia oxidizing archaea.</title>
        <authorList>
            <person name="Carini P."/>
        </authorList>
    </citation>
    <scope>NUCLEOTIDE SEQUENCE [LARGE SCALE GENOMIC DNA]</scope>
    <source>
        <strain evidence="10 12">U25</strain>
    </source>
</reference>
<dbReference type="InterPro" id="IPR037143">
    <property type="entry name" value="4-PPantetheinyl_Trfase_dom_sf"/>
</dbReference>
<evidence type="ECO:0000259" key="8">
    <source>
        <dbReference type="Pfam" id="PF01648"/>
    </source>
</evidence>
<organism evidence="9 11">
    <name type="scientific">Candidatus Nitrosopelagicus brevis</name>
    <dbReference type="NCBI Taxonomy" id="1410606"/>
    <lineage>
        <taxon>Archaea</taxon>
        <taxon>Nitrososphaerota</taxon>
    </lineage>
</organism>
<reference evidence="12" key="3">
    <citation type="submission" date="2016-05" db="EMBL/GenBank/DDBJ databases">
        <authorList>
            <person name="Dupont C."/>
            <person name="Santoro A."/>
        </authorList>
    </citation>
    <scope>NUCLEOTIDE SEQUENCE [LARGE SCALE GENOMIC DNA]</scope>
    <source>
        <strain evidence="12">U25</strain>
    </source>
</reference>
<evidence type="ECO:0000256" key="3">
    <source>
        <dbReference type="ARBA" id="ARBA00022723"/>
    </source>
</evidence>
<dbReference type="HAMAP" id="MF_00101">
    <property type="entry name" value="AcpS"/>
    <property type="match status" value="1"/>
</dbReference>
<dbReference type="InterPro" id="IPR004568">
    <property type="entry name" value="Ppantetheine-prot_Trfase_dom"/>
</dbReference>
<sequence length="124" mass="14771">MIKLIEEKEIGIDIVEIERFRKKKFIENESFYKKIFTDLEIQYCRKFSDPYPHFAGKFALKEAVQKSIAHNTLFNKIETFHTNSRPKIKIKNQEKKYDFITSISHEKKYAIAIAISKKLDSHSR</sequence>
<evidence type="ECO:0000256" key="6">
    <source>
        <dbReference type="ARBA" id="ARBA00023098"/>
    </source>
</evidence>
<reference evidence="10" key="2">
    <citation type="submission" date="2016-05" db="EMBL/GenBank/DDBJ databases">
        <authorList>
            <person name="Lavstsen T."/>
            <person name="Jespersen J.S."/>
        </authorList>
    </citation>
    <scope>NUCLEOTIDE SEQUENCE [LARGE SCALE GENOMIC DNA]</scope>
    <source>
        <strain evidence="10">U25</strain>
    </source>
</reference>
<dbReference type="STRING" id="1410606.T478_0160"/>
<keyword evidence="5" id="KW-0460">Magnesium</keyword>
<keyword evidence="6" id="KW-0443">Lipid metabolism</keyword>
<proteinExistence type="inferred from homology"/>
<keyword evidence="1" id="KW-0444">Lipid biosynthesis</keyword>
<keyword evidence="4" id="KW-0276">Fatty acid metabolism</keyword>
<dbReference type="OrthoDB" id="186883at2157"/>
<reference evidence="9 11" key="1">
    <citation type="journal article" date="2015" name="Proc. Natl. Acad. Sci. U.S.A.">
        <title>Genomic and proteomic characterization of "Candidatus Nitrosopelagicus brevis": An ammonia-oxidizing archaeon from the open ocean.</title>
        <authorList>
            <person name="Santoro A.E."/>
            <person name="Dupont C.L."/>
            <person name="Richter R.A."/>
            <person name="Craig M.T."/>
            <person name="Carini P."/>
            <person name="McIlvin M.R."/>
            <person name="Yang Y."/>
            <person name="Orsi W.D."/>
            <person name="Moran D.M."/>
            <person name="Saito M.A."/>
        </authorList>
    </citation>
    <scope>NUCLEOTIDE SEQUENCE [LARGE SCALE GENOMIC DNA]</scope>
    <source>
        <strain evidence="9">CN25</strain>
        <strain evidence="11">V2</strain>
    </source>
</reference>
<dbReference type="GO" id="GO:0000287">
    <property type="term" value="F:magnesium ion binding"/>
    <property type="evidence" value="ECO:0007669"/>
    <property type="project" value="InterPro"/>
</dbReference>
<evidence type="ECO:0000313" key="12">
    <source>
        <dbReference type="Proteomes" id="UP000241022"/>
    </source>
</evidence>
<dbReference type="Proteomes" id="UP000030944">
    <property type="component" value="Chromosome"/>
</dbReference>
<dbReference type="Gene3D" id="3.90.470.20">
    <property type="entry name" value="4'-phosphopantetheinyl transferase domain"/>
    <property type="match status" value="1"/>
</dbReference>
<keyword evidence="7" id="KW-0275">Fatty acid biosynthesis</keyword>
<dbReference type="RefSeq" id="WP_048104420.1">
    <property type="nucleotide sequence ID" value="NZ_CP007026.1"/>
</dbReference>
<keyword evidence="12" id="KW-1185">Reference proteome</keyword>
<evidence type="ECO:0000256" key="4">
    <source>
        <dbReference type="ARBA" id="ARBA00022832"/>
    </source>
</evidence>
<evidence type="ECO:0000256" key="2">
    <source>
        <dbReference type="ARBA" id="ARBA00022679"/>
    </source>
</evidence>
<accession>A0A0A7V0G8</accession>
<protein>
    <submittedName>
        <fullName evidence="9">Putative holo-[acyl-carrier-protein] synthase</fullName>
    </submittedName>
</protein>
<dbReference type="GO" id="GO:0006633">
    <property type="term" value="P:fatty acid biosynthetic process"/>
    <property type="evidence" value="ECO:0007669"/>
    <property type="project" value="UniProtKB-KW"/>
</dbReference>
<dbReference type="InterPro" id="IPR008278">
    <property type="entry name" value="4-PPantetheinyl_Trfase_dom"/>
</dbReference>
<dbReference type="NCBIfam" id="TIGR00556">
    <property type="entry name" value="pantethn_trn"/>
    <property type="match status" value="1"/>
</dbReference>
<evidence type="ECO:0000256" key="7">
    <source>
        <dbReference type="ARBA" id="ARBA00023160"/>
    </source>
</evidence>
<dbReference type="Proteomes" id="UP000241022">
    <property type="component" value="Unassembled WGS sequence"/>
</dbReference>
<dbReference type="HOGENOM" id="CLU_089696_1_1_2"/>
<dbReference type="InterPro" id="IPR002582">
    <property type="entry name" value="ACPS"/>
</dbReference>
<gene>
    <name evidence="10" type="ORF">A7X95_05870</name>
    <name evidence="9" type="ORF">T478_0160</name>
</gene>
<dbReference type="GO" id="GO:0008897">
    <property type="term" value="F:holo-[acyl-carrier-protein] synthase activity"/>
    <property type="evidence" value="ECO:0007669"/>
    <property type="project" value="InterPro"/>
</dbReference>
<evidence type="ECO:0000256" key="5">
    <source>
        <dbReference type="ARBA" id="ARBA00022842"/>
    </source>
</evidence>
<keyword evidence="2" id="KW-0808">Transferase</keyword>
<dbReference type="EMBL" id="CP007026">
    <property type="protein sequence ID" value="AJA92527.1"/>
    <property type="molecule type" value="Genomic_DNA"/>
</dbReference>